<dbReference type="EMBL" id="CYSF01000012">
    <property type="protein sequence ID" value="CUH85325.1"/>
    <property type="molecule type" value="Genomic_DNA"/>
</dbReference>
<keyword evidence="2" id="KW-1185">Reference proteome</keyword>
<dbReference type="RefSeq" id="WP_058319383.1">
    <property type="nucleotide sequence ID" value="NZ_CYSF01000012.1"/>
</dbReference>
<dbReference type="AlphaFoldDB" id="A0A0P1GRH2"/>
<accession>A0A0P1GRH2</accession>
<proteinExistence type="predicted"/>
<evidence type="ECO:0000313" key="2">
    <source>
        <dbReference type="Proteomes" id="UP000051681"/>
    </source>
</evidence>
<protein>
    <submittedName>
        <fullName evidence="1">Uncharacterized protein</fullName>
    </submittedName>
</protein>
<reference evidence="1 2" key="1">
    <citation type="submission" date="2015-09" db="EMBL/GenBank/DDBJ databases">
        <authorList>
            <consortium name="Swine Surveillance"/>
        </authorList>
    </citation>
    <scope>NUCLEOTIDE SEQUENCE [LARGE SCALE GENOMIC DNA]</scope>
    <source>
        <strain evidence="1 2">CECT 8383</strain>
    </source>
</reference>
<organism evidence="1 2">
    <name type="scientific">Thalassovita mediterranea</name>
    <dbReference type="NCBI Taxonomy" id="340021"/>
    <lineage>
        <taxon>Bacteria</taxon>
        <taxon>Pseudomonadati</taxon>
        <taxon>Pseudomonadota</taxon>
        <taxon>Alphaproteobacteria</taxon>
        <taxon>Rhodobacterales</taxon>
        <taxon>Roseobacteraceae</taxon>
        <taxon>Thalassovita</taxon>
    </lineage>
</organism>
<evidence type="ECO:0000313" key="1">
    <source>
        <dbReference type="EMBL" id="CUH85325.1"/>
    </source>
</evidence>
<dbReference type="Proteomes" id="UP000051681">
    <property type="component" value="Unassembled WGS sequence"/>
</dbReference>
<name>A0A0P1GRH2_9RHOB</name>
<dbReference type="STRING" id="340021.TM5383_02553"/>
<dbReference type="OrthoDB" id="7772846at2"/>
<sequence length="125" mass="13720">MSAMQLTKTRLFEGVWEGVLHTGQEGTAQPKIAVSHMDRPVTGHSLKEGDSAGSWVVRVPIPVELLSDGMQTFVISDADSGESLNSFAILAGEALADDIRAEVELLREELDMLKRAFRRHCLETL</sequence>
<gene>
    <name evidence="1" type="ORF">TM5383_02553</name>
</gene>